<dbReference type="Proteomes" id="UP000243904">
    <property type="component" value="Chromosome I"/>
</dbReference>
<feature type="transmembrane region" description="Helical" evidence="1">
    <location>
        <begin position="35"/>
        <end position="57"/>
    </location>
</feature>
<dbReference type="EMBL" id="LT629750">
    <property type="protein sequence ID" value="SDS88249.1"/>
    <property type="molecule type" value="Genomic_DNA"/>
</dbReference>
<evidence type="ECO:0000313" key="3">
    <source>
        <dbReference type="Proteomes" id="UP000243904"/>
    </source>
</evidence>
<feature type="transmembrane region" description="Helical" evidence="1">
    <location>
        <begin position="6"/>
        <end position="23"/>
    </location>
</feature>
<keyword evidence="1" id="KW-0472">Membrane</keyword>
<name>A0A1H1VW40_9BRAD</name>
<evidence type="ECO:0000256" key="1">
    <source>
        <dbReference type="SAM" id="Phobius"/>
    </source>
</evidence>
<evidence type="ECO:0000313" key="2">
    <source>
        <dbReference type="EMBL" id="SDS88249.1"/>
    </source>
</evidence>
<organism evidence="2 3">
    <name type="scientific">Bradyrhizobium canariense</name>
    <dbReference type="NCBI Taxonomy" id="255045"/>
    <lineage>
        <taxon>Bacteria</taxon>
        <taxon>Pseudomonadati</taxon>
        <taxon>Pseudomonadota</taxon>
        <taxon>Alphaproteobacteria</taxon>
        <taxon>Hyphomicrobiales</taxon>
        <taxon>Nitrobacteraceae</taxon>
        <taxon>Bradyrhizobium</taxon>
    </lineage>
</organism>
<evidence type="ECO:0008006" key="4">
    <source>
        <dbReference type="Google" id="ProtNLM"/>
    </source>
</evidence>
<keyword evidence="1" id="KW-0812">Transmembrane</keyword>
<gene>
    <name evidence="2" type="ORF">SAMN05444158_3553</name>
</gene>
<proteinExistence type="predicted"/>
<dbReference type="AlphaFoldDB" id="A0A1H1VW40"/>
<dbReference type="RefSeq" id="WP_146688194.1">
    <property type="nucleotide sequence ID" value="NZ_LT629750.1"/>
</dbReference>
<keyword evidence="3" id="KW-1185">Reference proteome</keyword>
<reference evidence="3" key="1">
    <citation type="submission" date="2016-10" db="EMBL/GenBank/DDBJ databases">
        <authorList>
            <person name="Varghese N."/>
            <person name="Submissions S."/>
        </authorList>
    </citation>
    <scope>NUCLEOTIDE SEQUENCE [LARGE SCALE GENOMIC DNA]</scope>
    <source>
        <strain evidence="3">GAS369</strain>
    </source>
</reference>
<protein>
    <recommendedName>
        <fullName evidence="4">Cardiolipin synthase N-terminal domain-containing protein</fullName>
    </recommendedName>
</protein>
<sequence>MDASSILVFVMFVGSMFIVADLADELGRKRSRWIWIAAAIGPFAIPMLYLVAAISAFRKMINAARP</sequence>
<accession>A0A1H1VW40</accession>
<keyword evidence="1" id="KW-1133">Transmembrane helix</keyword>